<keyword evidence="2" id="KW-0694">RNA-binding</keyword>
<dbReference type="Gene3D" id="3.30.70.1900">
    <property type="match status" value="1"/>
</dbReference>
<dbReference type="InterPro" id="IPR049435">
    <property type="entry name" value="Cas_Cas6_C"/>
</dbReference>
<name>A0A2D0MX60_FLAN2</name>
<dbReference type="Gene3D" id="3.30.70.1890">
    <property type="match status" value="1"/>
</dbReference>
<evidence type="ECO:0000256" key="5">
    <source>
        <dbReference type="PIRSR" id="PIRSR005054-1"/>
    </source>
</evidence>
<protein>
    <recommendedName>
        <fullName evidence="4">CRISPR-associated endoribonuclease</fullName>
    </recommendedName>
</protein>
<dbReference type="Pfam" id="PF01881">
    <property type="entry name" value="Cas_Cas6_C"/>
    <property type="match status" value="1"/>
</dbReference>
<evidence type="ECO:0000256" key="6">
    <source>
        <dbReference type="PIRSR" id="PIRSR005054-50"/>
    </source>
</evidence>
<evidence type="ECO:0000313" key="8">
    <source>
        <dbReference type="EMBL" id="PHN00797.1"/>
    </source>
</evidence>
<evidence type="ECO:0000256" key="2">
    <source>
        <dbReference type="ARBA" id="ARBA00022884"/>
    </source>
</evidence>
<keyword evidence="9" id="KW-1185">Reference proteome</keyword>
<dbReference type="NCBIfam" id="TIGR01877">
    <property type="entry name" value="cas_cas6"/>
    <property type="match status" value="1"/>
</dbReference>
<dbReference type="Proteomes" id="UP000223913">
    <property type="component" value="Unassembled WGS sequence"/>
</dbReference>
<dbReference type="PIRSF" id="PIRSF005054">
    <property type="entry name" value="PF1131"/>
    <property type="match status" value="1"/>
</dbReference>
<dbReference type="AlphaFoldDB" id="A0A2D0MX60"/>
<sequence length="265" mass="30161">MYIQIVLQSLDSQAVLPINYQYPLSAWIYKTLERGDPKVSEFLHHEGYVDGHRRFKFYSFSELRTPGAKVRGDRLILTQPEVTLSIRFLVDQAAQSMINGLFQASAPLSIGDQVSRGQFRIQSLKMEMLQPLGNHLEFFTASPLVVSIADDNPDGTPGKKYLSPMDENYQQYLLANLQRKYIVARQAGLLEGPAELPEIEYQLLSRHVKEKRIDLMRGQPGYTRVKGYKFRFRLSAPEVVLRLAMLAGMGEKNAMGFGALKRNFN</sequence>
<comment type="similarity">
    <text evidence="1 4">Belongs to the CRISPR-associated protein Cas6/Cse3/CasE family.</text>
</comment>
<dbReference type="GO" id="GO:0016788">
    <property type="term" value="F:hydrolase activity, acting on ester bonds"/>
    <property type="evidence" value="ECO:0007669"/>
    <property type="project" value="InterPro"/>
</dbReference>
<dbReference type="PANTHER" id="PTHR36984">
    <property type="entry name" value="CRISPR-ASSOCIATED ENDORIBONUCLEASE CAS6 1"/>
    <property type="match status" value="1"/>
</dbReference>
<feature type="site" description="Transition state stabilizer" evidence="5">
    <location>
        <position position="56"/>
    </location>
</feature>
<organism evidence="8 9">
    <name type="scientific">Flavilitoribacter nigricans (strain ATCC 23147 / DSM 23189 / NBRC 102662 / NCIMB 1420 / SS-2)</name>
    <name type="common">Lewinella nigricans</name>
    <dbReference type="NCBI Taxonomy" id="1122177"/>
    <lineage>
        <taxon>Bacteria</taxon>
        <taxon>Pseudomonadati</taxon>
        <taxon>Bacteroidota</taxon>
        <taxon>Saprospiria</taxon>
        <taxon>Saprospirales</taxon>
        <taxon>Lewinellaceae</taxon>
        <taxon>Flavilitoribacter</taxon>
    </lineage>
</organism>
<feature type="active site" description="Proton donor" evidence="6">
    <location>
        <position position="44"/>
    </location>
</feature>
<dbReference type="EMBL" id="PDUD01000074">
    <property type="protein sequence ID" value="PHN00797.1"/>
    <property type="molecule type" value="Genomic_DNA"/>
</dbReference>
<dbReference type="Pfam" id="PF21350">
    <property type="entry name" value="Cas6_I-A"/>
    <property type="match status" value="1"/>
</dbReference>
<gene>
    <name evidence="8" type="primary">cas6</name>
    <name evidence="8" type="ORF">CRP01_40360</name>
</gene>
<feature type="domain" description="CRISPR associated protein Cas6 C-terminal" evidence="7">
    <location>
        <begin position="135"/>
        <end position="261"/>
    </location>
</feature>
<dbReference type="GO" id="GO:0003723">
    <property type="term" value="F:RNA binding"/>
    <property type="evidence" value="ECO:0007669"/>
    <property type="project" value="UniProtKB-KW"/>
</dbReference>
<evidence type="ECO:0000256" key="1">
    <source>
        <dbReference type="ARBA" id="ARBA00005937"/>
    </source>
</evidence>
<evidence type="ECO:0000256" key="4">
    <source>
        <dbReference type="PIRNR" id="PIRNR005054"/>
    </source>
</evidence>
<dbReference type="RefSeq" id="WP_099155791.1">
    <property type="nucleotide sequence ID" value="NZ_PDUD01000074.1"/>
</dbReference>
<comment type="function">
    <text evidence="4">CRISPR (clustered regularly interspaced short palindromic repeat), is an adaptive immune system that provides protection against mobile genetic elements (viruses, transposable elements and conjugative plasmids). CRISPR clusters contain sequences complementary to antecedent mobile elements and target invading nucleic acids. CRISPR clusters are transcribed and processed into CRISPR RNA (crRNA).</text>
</comment>
<dbReference type="OrthoDB" id="9797488at2"/>
<comment type="caution">
    <text evidence="8">The sequence shown here is derived from an EMBL/GenBank/DDBJ whole genome shotgun (WGS) entry which is preliminary data.</text>
</comment>
<accession>A0A2D0MX60</accession>
<dbReference type="InterPro" id="IPR010156">
    <property type="entry name" value="CRISPR-assoc_prot_Cas6"/>
</dbReference>
<feature type="active site" description="Proton acceptor" evidence="6">
    <location>
        <position position="29"/>
    </location>
</feature>
<dbReference type="PANTHER" id="PTHR36984:SF1">
    <property type="entry name" value="CRISPR-ASSOCIATED ENDORIBONUCLEASE CAS6 1"/>
    <property type="match status" value="1"/>
</dbReference>
<dbReference type="CDD" id="cd21140">
    <property type="entry name" value="Cas6_I-like"/>
    <property type="match status" value="1"/>
</dbReference>
<evidence type="ECO:0000313" key="9">
    <source>
        <dbReference type="Proteomes" id="UP000223913"/>
    </source>
</evidence>
<dbReference type="InterPro" id="IPR045747">
    <property type="entry name" value="CRISPR-assoc_prot_Cas6_N_sf"/>
</dbReference>
<proteinExistence type="inferred from homology"/>
<keyword evidence="3" id="KW-0051">Antiviral defense</keyword>
<dbReference type="GO" id="GO:0051607">
    <property type="term" value="P:defense response to virus"/>
    <property type="evidence" value="ECO:0007669"/>
    <property type="project" value="UniProtKB-KW"/>
</dbReference>
<evidence type="ECO:0000256" key="3">
    <source>
        <dbReference type="ARBA" id="ARBA00023118"/>
    </source>
</evidence>
<evidence type="ECO:0000259" key="7">
    <source>
        <dbReference type="Pfam" id="PF01881"/>
    </source>
</evidence>
<reference evidence="8 9" key="1">
    <citation type="submission" date="2017-10" db="EMBL/GenBank/DDBJ databases">
        <title>The draft genome sequence of Lewinella nigricans NBRC 102662.</title>
        <authorList>
            <person name="Wang K."/>
        </authorList>
    </citation>
    <scope>NUCLEOTIDE SEQUENCE [LARGE SCALE GENOMIC DNA]</scope>
    <source>
        <strain evidence="8 9">NBRC 102662</strain>
    </source>
</reference>